<evidence type="ECO:0000313" key="2">
    <source>
        <dbReference type="Proteomes" id="UP001472677"/>
    </source>
</evidence>
<protein>
    <submittedName>
        <fullName evidence="1">Uncharacterized protein</fullName>
    </submittedName>
</protein>
<comment type="caution">
    <text evidence="1">The sequence shown here is derived from an EMBL/GenBank/DDBJ whole genome shotgun (WGS) entry which is preliminary data.</text>
</comment>
<evidence type="ECO:0000313" key="1">
    <source>
        <dbReference type="EMBL" id="KAK8580712.1"/>
    </source>
</evidence>
<reference evidence="1 2" key="1">
    <citation type="journal article" date="2024" name="G3 (Bethesda)">
        <title>Genome assembly of Hibiscus sabdariffa L. provides insights into metabolisms of medicinal natural products.</title>
        <authorList>
            <person name="Kim T."/>
        </authorList>
    </citation>
    <scope>NUCLEOTIDE SEQUENCE [LARGE SCALE GENOMIC DNA]</scope>
    <source>
        <strain evidence="1">TK-2024</strain>
        <tissue evidence="1">Old leaves</tissue>
    </source>
</reference>
<keyword evidence="2" id="KW-1185">Reference proteome</keyword>
<accession>A0ABR2FIE5</accession>
<organism evidence="1 2">
    <name type="scientific">Hibiscus sabdariffa</name>
    <name type="common">roselle</name>
    <dbReference type="NCBI Taxonomy" id="183260"/>
    <lineage>
        <taxon>Eukaryota</taxon>
        <taxon>Viridiplantae</taxon>
        <taxon>Streptophyta</taxon>
        <taxon>Embryophyta</taxon>
        <taxon>Tracheophyta</taxon>
        <taxon>Spermatophyta</taxon>
        <taxon>Magnoliopsida</taxon>
        <taxon>eudicotyledons</taxon>
        <taxon>Gunneridae</taxon>
        <taxon>Pentapetalae</taxon>
        <taxon>rosids</taxon>
        <taxon>malvids</taxon>
        <taxon>Malvales</taxon>
        <taxon>Malvaceae</taxon>
        <taxon>Malvoideae</taxon>
        <taxon>Hibiscus</taxon>
    </lineage>
</organism>
<gene>
    <name evidence="1" type="ORF">V6N12_070967</name>
</gene>
<sequence>MRMKIKAGLKWWLKLRLLEVGLGVGIIFKELRSDKQMEDAGLKGQMSEFTLGGSCSGFYLFENKNLGAAITMAVTT</sequence>
<dbReference type="EMBL" id="JBBPBM010000006">
    <property type="protein sequence ID" value="KAK8580712.1"/>
    <property type="molecule type" value="Genomic_DNA"/>
</dbReference>
<dbReference type="Proteomes" id="UP001472677">
    <property type="component" value="Unassembled WGS sequence"/>
</dbReference>
<name>A0ABR2FIE5_9ROSI</name>
<proteinExistence type="predicted"/>